<dbReference type="Proteomes" id="UP000295151">
    <property type="component" value="Unassembled WGS sequence"/>
</dbReference>
<evidence type="ECO:0000313" key="3">
    <source>
        <dbReference type="Proteomes" id="UP000295151"/>
    </source>
</evidence>
<organism evidence="2 3">
    <name type="scientific">Kribbella voronezhensis</name>
    <dbReference type="NCBI Taxonomy" id="2512212"/>
    <lineage>
        <taxon>Bacteria</taxon>
        <taxon>Bacillati</taxon>
        <taxon>Actinomycetota</taxon>
        <taxon>Actinomycetes</taxon>
        <taxon>Propionibacteriales</taxon>
        <taxon>Kribbellaceae</taxon>
        <taxon>Kribbella</taxon>
    </lineage>
</organism>
<evidence type="ECO:0000256" key="1">
    <source>
        <dbReference type="SAM" id="Phobius"/>
    </source>
</evidence>
<keyword evidence="1" id="KW-0472">Membrane</keyword>
<keyword evidence="1" id="KW-1133">Transmembrane helix</keyword>
<comment type="caution">
    <text evidence="2">The sequence shown here is derived from an EMBL/GenBank/DDBJ whole genome shotgun (WGS) entry which is preliminary data.</text>
</comment>
<keyword evidence="1" id="KW-0812">Transmembrane</keyword>
<dbReference type="AlphaFoldDB" id="A0A4R7SZJ8"/>
<accession>A0A4R7SZJ8</accession>
<proteinExistence type="predicted"/>
<evidence type="ECO:0000313" key="2">
    <source>
        <dbReference type="EMBL" id="TDU83978.1"/>
    </source>
</evidence>
<dbReference type="EMBL" id="SOCE01000002">
    <property type="protein sequence ID" value="TDU83978.1"/>
    <property type="molecule type" value="Genomic_DNA"/>
</dbReference>
<feature type="transmembrane region" description="Helical" evidence="1">
    <location>
        <begin position="109"/>
        <end position="127"/>
    </location>
</feature>
<gene>
    <name evidence="2" type="ORF">EV138_6443</name>
</gene>
<protein>
    <submittedName>
        <fullName evidence="2">Uncharacterized protein</fullName>
    </submittedName>
</protein>
<feature type="transmembrane region" description="Helical" evidence="1">
    <location>
        <begin position="57"/>
        <end position="75"/>
    </location>
</feature>
<name>A0A4R7SZJ8_9ACTN</name>
<keyword evidence="3" id="KW-1185">Reference proteome</keyword>
<feature type="transmembrane region" description="Helical" evidence="1">
    <location>
        <begin position="82"/>
        <end position="103"/>
    </location>
</feature>
<sequence>MQLVIRPLWPRHHRYPRPAMAERRTRDLVATTLVGTLVVPYVAVVAGKEVLLADDLRAMSALALMLGGSALVMLADDQYNGAISWLTTLLSVAATTSGLLALALADTSAAELLLTVFVGLVMTIWAVQLVEHRHLRAVSGGRGVLRSG</sequence>
<reference evidence="2 3" key="1">
    <citation type="submission" date="2019-03" db="EMBL/GenBank/DDBJ databases">
        <title>Genomic Encyclopedia of Type Strains, Phase III (KMG-III): the genomes of soil and plant-associated and newly described type strains.</title>
        <authorList>
            <person name="Whitman W."/>
        </authorList>
    </citation>
    <scope>NUCLEOTIDE SEQUENCE [LARGE SCALE GENOMIC DNA]</scope>
    <source>
        <strain evidence="2 3">VKM Ac-2575</strain>
    </source>
</reference>